<feature type="compositionally biased region" description="Pro residues" evidence="8">
    <location>
        <begin position="600"/>
        <end position="609"/>
    </location>
</feature>
<dbReference type="SUPFAM" id="SSF52821">
    <property type="entry name" value="Rhodanese/Cell cycle control phosphatase"/>
    <property type="match status" value="1"/>
</dbReference>
<evidence type="ECO:0000256" key="4">
    <source>
        <dbReference type="ARBA" id="ARBA00022670"/>
    </source>
</evidence>
<dbReference type="PROSITE" id="PS50206">
    <property type="entry name" value="RHODANESE_3"/>
    <property type="match status" value="1"/>
</dbReference>
<gene>
    <name evidence="11" type="ORF">B0T21DRAFT_137013</name>
</gene>
<dbReference type="PANTHER" id="PTHR24006">
    <property type="entry name" value="UBIQUITIN CARBOXYL-TERMINAL HYDROLASE"/>
    <property type="match status" value="1"/>
</dbReference>
<dbReference type="InterPro" id="IPR001394">
    <property type="entry name" value="Peptidase_C19_UCH"/>
</dbReference>
<organism evidence="11 12">
    <name type="scientific">Apiosordaria backusii</name>
    <dbReference type="NCBI Taxonomy" id="314023"/>
    <lineage>
        <taxon>Eukaryota</taxon>
        <taxon>Fungi</taxon>
        <taxon>Dikarya</taxon>
        <taxon>Ascomycota</taxon>
        <taxon>Pezizomycotina</taxon>
        <taxon>Sordariomycetes</taxon>
        <taxon>Sordariomycetidae</taxon>
        <taxon>Sordariales</taxon>
        <taxon>Lasiosphaeriaceae</taxon>
        <taxon>Apiosordaria</taxon>
    </lineage>
</organism>
<evidence type="ECO:0000256" key="2">
    <source>
        <dbReference type="ARBA" id="ARBA00009085"/>
    </source>
</evidence>
<dbReference type="GO" id="GO:0005829">
    <property type="term" value="C:cytosol"/>
    <property type="evidence" value="ECO:0007669"/>
    <property type="project" value="TreeGrafter"/>
</dbReference>
<dbReference type="EMBL" id="JAUKTV010000004">
    <property type="protein sequence ID" value="KAK0739115.1"/>
    <property type="molecule type" value="Genomic_DNA"/>
</dbReference>
<evidence type="ECO:0000256" key="8">
    <source>
        <dbReference type="SAM" id="MobiDB-lite"/>
    </source>
</evidence>
<keyword evidence="4" id="KW-0645">Protease</keyword>
<dbReference type="GO" id="GO:0004843">
    <property type="term" value="F:cysteine-type deubiquitinase activity"/>
    <property type="evidence" value="ECO:0007669"/>
    <property type="project" value="UniProtKB-EC"/>
</dbReference>
<dbReference type="Gene3D" id="3.90.70.10">
    <property type="entry name" value="Cysteine proteinases"/>
    <property type="match status" value="1"/>
</dbReference>
<sequence length="1027" mass="114444">MAGSVTMPDHAGSSRAGPTNGLPNGGGKGTKRPLPHIEDITSVDVDIDAHAPIERVVQMAENYLRQAESSKTFGRPDLALKDYIRANIIALDLIKKNKGWVSMQRDSRALYERYTRLLKQLDATHVEFEIIKAEIKVDNVRTGVEPVTQGQSLIGGHTFNGNGYEKINGATNGTLSDLSSSPLSPPRTKPVVGPKPQGLHGNALPKPSAKAQDLAQRFANLRTSTPQTAQDPRVRTQPIVSPTKTTAPGSPPPPFSTAPLSGPFGDLPRMPDAIYNPPRGTVSKEAAALPSSTPRAMFSRTGSVSSITITKTLRPSMTGEIFSTAQSFDRPTSNKRTKLSLPGFHDETITVKDLLEYQQAGSKEISILIVDIRSREEFDEGHILSQATICVEPEILVRPHISANDIADSMVLAPASEQLLFERRTEFDLVVFYDQSSVAVPATPSNSIEQAVFGFFEALSFYDFVGAKGAKSRPKLLQGGLDAWTNMVGKASLQTSSTVDPTAKPASTAMAKSFLSQTRKYTARPIQNLEEAKRWEKTISDPTSIIPIRTTEDFLRRYPPVSGHKESMISPADSTSSSERSESPLYDRISREQNLYSSLPSPPARPAPAVPRRSHSGLAESDEPILAKAVSIVPSGGRRAKQRKERTGLVNPGNHCFANSSLQSLFATAGFSEEIYEGTWRDIYRAPKKRNEVIANPQLLMKCLENLFQWLNTGSFKFIEAKTFMQYIRYIHSLHIGTNEDRKLFGGRDQHDAQEFYNFILQTIDDETNTRRDREPDVENEYPATDGTPVQNAAKFWNKYIEGYNSLVSKYFRAVDVYIDTCSHCNYVFHRFELSDFRVLPIPDKYKRTDPINMEKLLDHITEPQALPDSECEKCKKKGTRSRILKWGRMPDRLVICFSRSGAHGKIRNIVRFPIQSLDLRPYFAGPANEHLDPGDHHFEGDMVYDCYAVTVHIGASVTTGHYVEYVKDDISRKPENWWKCNDQDVTQIKVGPNFSQNTEQLYGGQNGNETAYLVYYERRGTTRKDA</sequence>
<evidence type="ECO:0000313" key="12">
    <source>
        <dbReference type="Proteomes" id="UP001172159"/>
    </source>
</evidence>
<evidence type="ECO:0000256" key="7">
    <source>
        <dbReference type="ARBA" id="ARBA00022807"/>
    </source>
</evidence>
<feature type="domain" description="Rhodanese" evidence="9">
    <location>
        <begin position="363"/>
        <end position="493"/>
    </location>
</feature>
<evidence type="ECO:0000313" key="11">
    <source>
        <dbReference type="EMBL" id="KAK0739115.1"/>
    </source>
</evidence>
<dbReference type="PROSITE" id="PS00972">
    <property type="entry name" value="USP_1"/>
    <property type="match status" value="1"/>
</dbReference>
<keyword evidence="5" id="KW-0833">Ubl conjugation pathway</keyword>
<dbReference type="Pfam" id="PF00581">
    <property type="entry name" value="Rhodanese"/>
    <property type="match status" value="1"/>
</dbReference>
<comment type="similarity">
    <text evidence="2">Belongs to the peptidase C19 family.</text>
</comment>
<evidence type="ECO:0000256" key="5">
    <source>
        <dbReference type="ARBA" id="ARBA00022786"/>
    </source>
</evidence>
<comment type="catalytic activity">
    <reaction evidence="1">
        <text>Thiol-dependent hydrolysis of ester, thioester, amide, peptide and isopeptide bonds formed by the C-terminal Gly of ubiquitin (a 76-residue protein attached to proteins as an intracellular targeting signal).</text>
        <dbReference type="EC" id="3.4.19.12"/>
    </reaction>
</comment>
<evidence type="ECO:0000259" key="10">
    <source>
        <dbReference type="PROSITE" id="PS50235"/>
    </source>
</evidence>
<accession>A0AA40EGG6</accession>
<dbReference type="GO" id="GO:0006508">
    <property type="term" value="P:proteolysis"/>
    <property type="evidence" value="ECO:0007669"/>
    <property type="project" value="UniProtKB-KW"/>
</dbReference>
<dbReference type="EC" id="3.4.19.12" evidence="3"/>
<reference evidence="11" key="1">
    <citation type="submission" date="2023-06" db="EMBL/GenBank/DDBJ databases">
        <title>Genome-scale phylogeny and comparative genomics of the fungal order Sordariales.</title>
        <authorList>
            <consortium name="Lawrence Berkeley National Laboratory"/>
            <person name="Hensen N."/>
            <person name="Bonometti L."/>
            <person name="Westerberg I."/>
            <person name="Brannstrom I.O."/>
            <person name="Guillou S."/>
            <person name="Cros-Aarteil S."/>
            <person name="Calhoun S."/>
            <person name="Haridas S."/>
            <person name="Kuo A."/>
            <person name="Mondo S."/>
            <person name="Pangilinan J."/>
            <person name="Riley R."/>
            <person name="Labutti K."/>
            <person name="Andreopoulos B."/>
            <person name="Lipzen A."/>
            <person name="Chen C."/>
            <person name="Yanf M."/>
            <person name="Daum C."/>
            <person name="Ng V."/>
            <person name="Clum A."/>
            <person name="Steindorff A."/>
            <person name="Ohm R."/>
            <person name="Martin F."/>
            <person name="Silar P."/>
            <person name="Natvig D."/>
            <person name="Lalanne C."/>
            <person name="Gautier V."/>
            <person name="Ament-Velasquez S.L."/>
            <person name="Kruys A."/>
            <person name="Hutchinson M.I."/>
            <person name="Powell A.J."/>
            <person name="Barry K."/>
            <person name="Miller A.N."/>
            <person name="Grigoriev I.V."/>
            <person name="Debuchy R."/>
            <person name="Gladieux P."/>
            <person name="Thoren M.H."/>
            <person name="Johannesson H."/>
        </authorList>
    </citation>
    <scope>NUCLEOTIDE SEQUENCE</scope>
    <source>
        <strain evidence="11">CBS 540.89</strain>
    </source>
</reference>
<proteinExistence type="inferred from homology"/>
<dbReference type="InterPro" id="IPR038765">
    <property type="entry name" value="Papain-like_cys_pep_sf"/>
</dbReference>
<protein>
    <recommendedName>
        <fullName evidence="3">ubiquitinyl hydrolase 1</fullName>
        <ecNumber evidence="3">3.4.19.12</ecNumber>
    </recommendedName>
</protein>
<dbReference type="SUPFAM" id="SSF54001">
    <property type="entry name" value="Cysteine proteinases"/>
    <property type="match status" value="1"/>
</dbReference>
<keyword evidence="6" id="KW-0378">Hydrolase</keyword>
<feature type="domain" description="USP" evidence="10">
    <location>
        <begin position="647"/>
        <end position="1020"/>
    </location>
</feature>
<dbReference type="InterPro" id="IPR036873">
    <property type="entry name" value="Rhodanese-like_dom_sf"/>
</dbReference>
<feature type="region of interest" description="Disordered" evidence="8">
    <location>
        <begin position="1"/>
        <end position="35"/>
    </location>
</feature>
<dbReference type="Proteomes" id="UP001172159">
    <property type="component" value="Unassembled WGS sequence"/>
</dbReference>
<keyword evidence="7" id="KW-0788">Thiol protease</keyword>
<dbReference type="Pfam" id="PF00443">
    <property type="entry name" value="UCH"/>
    <property type="match status" value="1"/>
</dbReference>
<dbReference type="Gene3D" id="3.40.250.10">
    <property type="entry name" value="Rhodanese-like domain"/>
    <property type="match status" value="1"/>
</dbReference>
<name>A0AA40EGG6_9PEZI</name>
<evidence type="ECO:0000256" key="1">
    <source>
        <dbReference type="ARBA" id="ARBA00000707"/>
    </source>
</evidence>
<dbReference type="InterPro" id="IPR028889">
    <property type="entry name" value="USP"/>
</dbReference>
<dbReference type="AlphaFoldDB" id="A0AA40EGG6"/>
<evidence type="ECO:0000259" key="9">
    <source>
        <dbReference type="PROSITE" id="PS50206"/>
    </source>
</evidence>
<dbReference type="PROSITE" id="PS50235">
    <property type="entry name" value="USP_3"/>
    <property type="match status" value="1"/>
</dbReference>
<dbReference type="PANTHER" id="PTHR24006:SF888">
    <property type="entry name" value="UBIQUITIN CARBOXYL-TERMINAL HYDROLASE 30"/>
    <property type="match status" value="1"/>
</dbReference>
<dbReference type="InterPro" id="IPR050164">
    <property type="entry name" value="Peptidase_C19"/>
</dbReference>
<keyword evidence="12" id="KW-1185">Reference proteome</keyword>
<dbReference type="GO" id="GO:0016579">
    <property type="term" value="P:protein deubiquitination"/>
    <property type="evidence" value="ECO:0007669"/>
    <property type="project" value="InterPro"/>
</dbReference>
<evidence type="ECO:0000256" key="3">
    <source>
        <dbReference type="ARBA" id="ARBA00012759"/>
    </source>
</evidence>
<feature type="region of interest" description="Disordered" evidence="8">
    <location>
        <begin position="558"/>
        <end position="620"/>
    </location>
</feature>
<comment type="caution">
    <text evidence="11">The sequence shown here is derived from an EMBL/GenBank/DDBJ whole genome shotgun (WGS) entry which is preliminary data.</text>
</comment>
<feature type="region of interest" description="Disordered" evidence="8">
    <location>
        <begin position="170"/>
        <end position="260"/>
    </location>
</feature>
<dbReference type="GO" id="GO:0005634">
    <property type="term" value="C:nucleus"/>
    <property type="evidence" value="ECO:0007669"/>
    <property type="project" value="TreeGrafter"/>
</dbReference>
<dbReference type="InterPro" id="IPR018200">
    <property type="entry name" value="USP_CS"/>
</dbReference>
<dbReference type="InterPro" id="IPR001763">
    <property type="entry name" value="Rhodanese-like_dom"/>
</dbReference>
<feature type="compositionally biased region" description="Polar residues" evidence="8">
    <location>
        <begin position="221"/>
        <end position="230"/>
    </location>
</feature>
<evidence type="ECO:0000256" key="6">
    <source>
        <dbReference type="ARBA" id="ARBA00022801"/>
    </source>
</evidence>